<feature type="compositionally biased region" description="Basic and acidic residues" evidence="1">
    <location>
        <begin position="449"/>
        <end position="462"/>
    </location>
</feature>
<evidence type="ECO:0000313" key="3">
    <source>
        <dbReference type="Proteomes" id="UP000266841"/>
    </source>
</evidence>
<accession>K0TFR0</accession>
<dbReference type="SUPFAM" id="SSF52540">
    <property type="entry name" value="P-loop containing nucleoside triphosphate hydrolases"/>
    <property type="match status" value="1"/>
</dbReference>
<dbReference type="EMBL" id="AGNL01010187">
    <property type="protein sequence ID" value="EJK69362.1"/>
    <property type="molecule type" value="Genomic_DNA"/>
</dbReference>
<dbReference type="Proteomes" id="UP000266841">
    <property type="component" value="Unassembled WGS sequence"/>
</dbReference>
<organism evidence="2 3">
    <name type="scientific">Thalassiosira oceanica</name>
    <name type="common">Marine diatom</name>
    <dbReference type="NCBI Taxonomy" id="159749"/>
    <lineage>
        <taxon>Eukaryota</taxon>
        <taxon>Sar</taxon>
        <taxon>Stramenopiles</taxon>
        <taxon>Ochrophyta</taxon>
        <taxon>Bacillariophyta</taxon>
        <taxon>Coscinodiscophyceae</taxon>
        <taxon>Thalassiosirophycidae</taxon>
        <taxon>Thalassiosirales</taxon>
        <taxon>Thalassiosiraceae</taxon>
        <taxon>Thalassiosira</taxon>
    </lineage>
</organism>
<evidence type="ECO:0000256" key="1">
    <source>
        <dbReference type="SAM" id="MobiDB-lite"/>
    </source>
</evidence>
<sequence length="476" mass="55273">RPWHDWQNSNRTILSGEDDSVIIESIPEQSSEFDDIFEMRQTKLMLMKQVMDSVARHVKILRPREFELNPDVFVKDIVKEYKFAMTNGYKKSHSDKSSAKMNEVAGPAAKLFGCMELNKWKEAQQRIDWTIEGYFGYVKYDCHLCRDSALGRETTVTPSQIYLLGERNSGTTFVSNTLANGFEPPNTIGSDLEKFSSDVPVLLHKHMFRHDLLNQDEIDEIRRRDDILWIMVVRSPCDWAEGMFRKPYHFCSPRKPEMCGPKSDPKNKIWLNQNHMLGIKLIEFLTTVQWADWAESVPFLRDGGEGEGDVSISKVSANYTYPNVWALRRHKLSIMKQMIETVPRNIKFVRLKEFEKNPEYLMQSIVKEFNMTLKENYEAQPPSQVTHSTVCLTPEEWVAAQDQIDWKLEAEFGFSPFDCRMCYGYNKSKRLYDRVMGGKKRNKVTAVKDVAKNQKDGGDSQERRKRSNAKGTKARV</sequence>
<feature type="region of interest" description="Disordered" evidence="1">
    <location>
        <begin position="441"/>
        <end position="476"/>
    </location>
</feature>
<dbReference type="OMA" id="DILWIMV"/>
<proteinExistence type="predicted"/>
<evidence type="ECO:0000313" key="2">
    <source>
        <dbReference type="EMBL" id="EJK69362.1"/>
    </source>
</evidence>
<name>K0TFR0_THAOC</name>
<dbReference type="eggNOG" id="ENOG502R77T">
    <property type="taxonomic scope" value="Eukaryota"/>
</dbReference>
<feature type="non-terminal residue" evidence="2">
    <location>
        <position position="1"/>
    </location>
</feature>
<dbReference type="InterPro" id="IPR027417">
    <property type="entry name" value="P-loop_NTPase"/>
</dbReference>
<dbReference type="AlphaFoldDB" id="K0TFR0"/>
<feature type="compositionally biased region" description="Basic residues" evidence="1">
    <location>
        <begin position="463"/>
        <end position="476"/>
    </location>
</feature>
<protein>
    <recommendedName>
        <fullName evidence="4">Sulfotransferase domain-containing protein</fullName>
    </recommendedName>
</protein>
<keyword evidence="3" id="KW-1185">Reference proteome</keyword>
<gene>
    <name evidence="2" type="ORF">THAOC_09393</name>
</gene>
<dbReference type="OrthoDB" id="10425759at2759"/>
<comment type="caution">
    <text evidence="2">The sequence shown here is derived from an EMBL/GenBank/DDBJ whole genome shotgun (WGS) entry which is preliminary data.</text>
</comment>
<reference evidence="2 3" key="1">
    <citation type="journal article" date="2012" name="Genome Biol.">
        <title>Genome and low-iron response of an oceanic diatom adapted to chronic iron limitation.</title>
        <authorList>
            <person name="Lommer M."/>
            <person name="Specht M."/>
            <person name="Roy A.S."/>
            <person name="Kraemer L."/>
            <person name="Andreson R."/>
            <person name="Gutowska M.A."/>
            <person name="Wolf J."/>
            <person name="Bergner S.V."/>
            <person name="Schilhabel M.B."/>
            <person name="Klostermeier U.C."/>
            <person name="Beiko R.G."/>
            <person name="Rosenstiel P."/>
            <person name="Hippler M."/>
            <person name="Laroche J."/>
        </authorList>
    </citation>
    <scope>NUCLEOTIDE SEQUENCE [LARGE SCALE GENOMIC DNA]</scope>
    <source>
        <strain evidence="2 3">CCMP1005</strain>
    </source>
</reference>
<evidence type="ECO:0008006" key="4">
    <source>
        <dbReference type="Google" id="ProtNLM"/>
    </source>
</evidence>